<dbReference type="EMBL" id="BMDT01000006">
    <property type="protein sequence ID" value="GGI65935.1"/>
    <property type="molecule type" value="Genomic_DNA"/>
</dbReference>
<organism evidence="2 3">
    <name type="scientific">Enterococcus alcedinis</name>
    <dbReference type="NCBI Taxonomy" id="1274384"/>
    <lineage>
        <taxon>Bacteria</taxon>
        <taxon>Bacillati</taxon>
        <taxon>Bacillota</taxon>
        <taxon>Bacilli</taxon>
        <taxon>Lactobacillales</taxon>
        <taxon>Enterococcaceae</taxon>
        <taxon>Enterococcus</taxon>
    </lineage>
</organism>
<keyword evidence="1" id="KW-1133">Transmembrane helix</keyword>
<sequence length="59" mass="6610">MRYIMTMFWAFALGQVVGFLGGALSSQPYDFTLTTIFSLISGLMIIFLGTLFTPKKTQH</sequence>
<name>A0A917JEW1_9ENTE</name>
<dbReference type="Proteomes" id="UP000622610">
    <property type="component" value="Unassembled WGS sequence"/>
</dbReference>
<keyword evidence="1" id="KW-0812">Transmembrane</keyword>
<evidence type="ECO:0000313" key="3">
    <source>
        <dbReference type="Proteomes" id="UP000622610"/>
    </source>
</evidence>
<evidence type="ECO:0000256" key="1">
    <source>
        <dbReference type="SAM" id="Phobius"/>
    </source>
</evidence>
<evidence type="ECO:0000313" key="2">
    <source>
        <dbReference type="EMBL" id="GGI65935.1"/>
    </source>
</evidence>
<protein>
    <recommendedName>
        <fullName evidence="4">DUF2929 domain-containing protein</fullName>
    </recommendedName>
</protein>
<proteinExistence type="predicted"/>
<reference evidence="2" key="1">
    <citation type="journal article" date="2014" name="Int. J. Syst. Evol. Microbiol.">
        <title>Complete genome sequence of Corynebacterium casei LMG S-19264T (=DSM 44701T), isolated from a smear-ripened cheese.</title>
        <authorList>
            <consortium name="US DOE Joint Genome Institute (JGI-PGF)"/>
            <person name="Walter F."/>
            <person name="Albersmeier A."/>
            <person name="Kalinowski J."/>
            <person name="Ruckert C."/>
        </authorList>
    </citation>
    <scope>NUCLEOTIDE SEQUENCE</scope>
    <source>
        <strain evidence="2">CCM 8433</strain>
    </source>
</reference>
<dbReference type="InterPro" id="IPR021324">
    <property type="entry name" value="DUF2929"/>
</dbReference>
<gene>
    <name evidence="2" type="ORF">GCM10011482_15890</name>
</gene>
<keyword evidence="1" id="KW-0472">Membrane</keyword>
<accession>A0A917JEW1</accession>
<keyword evidence="3" id="KW-1185">Reference proteome</keyword>
<dbReference type="AlphaFoldDB" id="A0A917JEW1"/>
<feature type="transmembrane region" description="Helical" evidence="1">
    <location>
        <begin position="35"/>
        <end position="53"/>
    </location>
</feature>
<dbReference type="RefSeq" id="WP_188367769.1">
    <property type="nucleotide sequence ID" value="NZ_BMDT01000006.1"/>
</dbReference>
<evidence type="ECO:0008006" key="4">
    <source>
        <dbReference type="Google" id="ProtNLM"/>
    </source>
</evidence>
<comment type="caution">
    <text evidence="2">The sequence shown here is derived from an EMBL/GenBank/DDBJ whole genome shotgun (WGS) entry which is preliminary data.</text>
</comment>
<reference evidence="2" key="2">
    <citation type="submission" date="2020-09" db="EMBL/GenBank/DDBJ databases">
        <authorList>
            <person name="Sun Q."/>
            <person name="Sedlacek I."/>
        </authorList>
    </citation>
    <scope>NUCLEOTIDE SEQUENCE</scope>
    <source>
        <strain evidence="2">CCM 8433</strain>
    </source>
</reference>
<dbReference type="Pfam" id="PF11151">
    <property type="entry name" value="DUF2929"/>
    <property type="match status" value="1"/>
</dbReference>